<evidence type="ECO:0000313" key="3">
    <source>
        <dbReference type="Proteomes" id="UP001569428"/>
    </source>
</evidence>
<dbReference type="EMBL" id="JBGMEK010000057">
    <property type="protein sequence ID" value="MFA0812838.1"/>
    <property type="molecule type" value="Genomic_DNA"/>
</dbReference>
<evidence type="ECO:0000313" key="2">
    <source>
        <dbReference type="EMBL" id="MFA0812838.1"/>
    </source>
</evidence>
<accession>A0ABV4P558</accession>
<keyword evidence="3" id="KW-1185">Reference proteome</keyword>
<dbReference type="Proteomes" id="UP001569428">
    <property type="component" value="Unassembled WGS sequence"/>
</dbReference>
<dbReference type="Gene3D" id="3.50.50.60">
    <property type="entry name" value="FAD/NAD(P)-binding domain"/>
    <property type="match status" value="2"/>
</dbReference>
<protein>
    <submittedName>
        <fullName evidence="2">NAD(P)-binding domain-containing protein</fullName>
    </submittedName>
</protein>
<dbReference type="PANTHER" id="PTHR43539">
    <property type="entry name" value="FLAVIN-BINDING MONOOXYGENASE-LIKE PROTEIN (AFU_ORTHOLOGUE AFUA_4G09220)"/>
    <property type="match status" value="1"/>
</dbReference>
<dbReference type="InterPro" id="IPR036188">
    <property type="entry name" value="FAD/NAD-bd_sf"/>
</dbReference>
<evidence type="ECO:0000256" key="1">
    <source>
        <dbReference type="ARBA" id="ARBA00023002"/>
    </source>
</evidence>
<organism evidence="2 3">
    <name type="scientific">Microbulbifer epialgicus</name>
    <dbReference type="NCBI Taxonomy" id="393907"/>
    <lineage>
        <taxon>Bacteria</taxon>
        <taxon>Pseudomonadati</taxon>
        <taxon>Pseudomonadota</taxon>
        <taxon>Gammaproteobacteria</taxon>
        <taxon>Cellvibrionales</taxon>
        <taxon>Microbulbiferaceae</taxon>
        <taxon>Microbulbifer</taxon>
    </lineage>
</organism>
<dbReference type="PANTHER" id="PTHR43539:SF23">
    <property type="entry name" value="FAD-DEPENDENT OXIDOREDUCTASE DOMAIN-CONTAINING PROTEIN 2"/>
    <property type="match status" value="1"/>
</dbReference>
<sequence length="519" mass="59878">MNNNVSLDYLIIGAGPAGIQMGYFMDQAGLNYRIVEKGEQPGHFFKKYPRHRKLISINKVFTGIDDDEKNLRWDWNSLLGSDAPLFKEYSSSYFPSADDYLHYLDDFSKKFQLRIDYNTVIDKISKPLGFIAKSSCGKAYKTKRIIVATGVSRLYFPDIEGIELAETYETFSVNPTDYENQDVLIIGKGNSGFETADNLIESAAKIHIASPNPIKLAWSTKFVGNLRAVNNNFLDTYQLKSQNAILDGNIRSIQKYNNKYIVTLNYSHAKGEVEELVYDRVLICTGFKFDASIFDDGCKPELSICDRFPKMNEQWESSNIRDLFFAGTITQQRDYRKTASGFIHGFRYNVRSLFRFLEDRFEQKPWPYNRLVSEGSKIVERIISRVNRSSGLWQQYGFLCDIVSVNSESGYACYWEEMPKSYAEKCFVNHDHYYVITLEFGDITSDPFSIERNPDPDYAADSVFLHPVIRRFKSGMLIAEHHLLEDLHSDWSRECHIEPLCEFINAQLKSLSMEKLKVE</sequence>
<dbReference type="PRINTS" id="PR00411">
    <property type="entry name" value="PNDRDTASEI"/>
</dbReference>
<dbReference type="RefSeq" id="WP_371840568.1">
    <property type="nucleotide sequence ID" value="NZ_JBGMEK010000057.1"/>
</dbReference>
<keyword evidence="1" id="KW-0560">Oxidoreductase</keyword>
<name>A0ABV4P558_9GAMM</name>
<dbReference type="InterPro" id="IPR050982">
    <property type="entry name" value="Auxin_biosynth/cation_transpt"/>
</dbReference>
<comment type="caution">
    <text evidence="2">The sequence shown here is derived from an EMBL/GenBank/DDBJ whole genome shotgun (WGS) entry which is preliminary data.</text>
</comment>
<proteinExistence type="predicted"/>
<dbReference type="SUPFAM" id="SSF51905">
    <property type="entry name" value="FAD/NAD(P)-binding domain"/>
    <property type="match status" value="1"/>
</dbReference>
<gene>
    <name evidence="2" type="ORF">ACCI49_18160</name>
</gene>
<dbReference type="PRINTS" id="PR00368">
    <property type="entry name" value="FADPNR"/>
</dbReference>
<reference evidence="2 3" key="1">
    <citation type="submission" date="2024-08" db="EMBL/GenBank/DDBJ databases">
        <authorList>
            <person name="Ishaq N."/>
        </authorList>
    </citation>
    <scope>NUCLEOTIDE SEQUENCE [LARGE SCALE GENOMIC DNA]</scope>
    <source>
        <strain evidence="2 3">DSM 18651</strain>
    </source>
</reference>
<dbReference type="Pfam" id="PF13738">
    <property type="entry name" value="Pyr_redox_3"/>
    <property type="match status" value="1"/>
</dbReference>